<dbReference type="PROSITE" id="PS00012">
    <property type="entry name" value="PHOSPHOPANTETHEINE"/>
    <property type="match status" value="1"/>
</dbReference>
<evidence type="ECO:0000259" key="3">
    <source>
        <dbReference type="PROSITE" id="PS50075"/>
    </source>
</evidence>
<evidence type="ECO:0000313" key="4">
    <source>
        <dbReference type="EMBL" id="GAA1669505.1"/>
    </source>
</evidence>
<evidence type="ECO:0000313" key="5">
    <source>
        <dbReference type="Proteomes" id="UP001500064"/>
    </source>
</evidence>
<keyword evidence="2" id="KW-0597">Phosphoprotein</keyword>
<dbReference type="InterPro" id="IPR020806">
    <property type="entry name" value="PKS_PP-bd"/>
</dbReference>
<accession>A0ABN2GDJ5</accession>
<keyword evidence="1" id="KW-0596">Phosphopantetheine</keyword>
<dbReference type="SMART" id="SM00823">
    <property type="entry name" value="PKS_PP"/>
    <property type="match status" value="1"/>
</dbReference>
<evidence type="ECO:0000256" key="2">
    <source>
        <dbReference type="ARBA" id="ARBA00022553"/>
    </source>
</evidence>
<gene>
    <name evidence="4" type="ORF">GCM10009733_078650</name>
</gene>
<dbReference type="Gene3D" id="1.10.1200.10">
    <property type="entry name" value="ACP-like"/>
    <property type="match status" value="1"/>
</dbReference>
<dbReference type="InterPro" id="IPR036736">
    <property type="entry name" value="ACP-like_sf"/>
</dbReference>
<proteinExistence type="predicted"/>
<comment type="caution">
    <text evidence="4">The sequence shown here is derived from an EMBL/GenBank/DDBJ whole genome shotgun (WGS) entry which is preliminary data.</text>
</comment>
<dbReference type="Proteomes" id="UP001500064">
    <property type="component" value="Unassembled WGS sequence"/>
</dbReference>
<evidence type="ECO:0000256" key="1">
    <source>
        <dbReference type="ARBA" id="ARBA00022450"/>
    </source>
</evidence>
<dbReference type="SUPFAM" id="SSF47336">
    <property type="entry name" value="ACP-like"/>
    <property type="match status" value="1"/>
</dbReference>
<feature type="domain" description="Carrier" evidence="3">
    <location>
        <begin position="3"/>
        <end position="81"/>
    </location>
</feature>
<sequence>MTSPWDDKFETLVRGALPFLGPGEELRADTDLTDAGLDSMAIVELLTSLEQAYGVRLAAEALTRETFGTPATLWRALSLAS</sequence>
<name>A0ABN2GDJ5_9ACTN</name>
<keyword evidence="5" id="KW-1185">Reference proteome</keyword>
<dbReference type="EMBL" id="BAAAMU010000084">
    <property type="protein sequence ID" value="GAA1669505.1"/>
    <property type="molecule type" value="Genomic_DNA"/>
</dbReference>
<dbReference type="Pfam" id="PF00550">
    <property type="entry name" value="PP-binding"/>
    <property type="match status" value="1"/>
</dbReference>
<organism evidence="4 5">
    <name type="scientific">Nonomuraea maheshkhaliensis</name>
    <dbReference type="NCBI Taxonomy" id="419590"/>
    <lineage>
        <taxon>Bacteria</taxon>
        <taxon>Bacillati</taxon>
        <taxon>Actinomycetota</taxon>
        <taxon>Actinomycetes</taxon>
        <taxon>Streptosporangiales</taxon>
        <taxon>Streptosporangiaceae</taxon>
        <taxon>Nonomuraea</taxon>
    </lineage>
</organism>
<dbReference type="InterPro" id="IPR009081">
    <property type="entry name" value="PP-bd_ACP"/>
</dbReference>
<reference evidence="4 5" key="1">
    <citation type="journal article" date="2019" name="Int. J. Syst. Evol. Microbiol.">
        <title>The Global Catalogue of Microorganisms (GCM) 10K type strain sequencing project: providing services to taxonomists for standard genome sequencing and annotation.</title>
        <authorList>
            <consortium name="The Broad Institute Genomics Platform"/>
            <consortium name="The Broad Institute Genome Sequencing Center for Infectious Disease"/>
            <person name="Wu L."/>
            <person name="Ma J."/>
        </authorList>
    </citation>
    <scope>NUCLEOTIDE SEQUENCE [LARGE SCALE GENOMIC DNA]</scope>
    <source>
        <strain evidence="4 5">JCM 13929</strain>
    </source>
</reference>
<dbReference type="PROSITE" id="PS50075">
    <property type="entry name" value="CARRIER"/>
    <property type="match status" value="1"/>
</dbReference>
<dbReference type="RefSeq" id="WP_346111845.1">
    <property type="nucleotide sequence ID" value="NZ_BAAAMU010000084.1"/>
</dbReference>
<dbReference type="InterPro" id="IPR006162">
    <property type="entry name" value="Ppantetheine_attach_site"/>
</dbReference>
<protein>
    <recommendedName>
        <fullName evidence="3">Carrier domain-containing protein</fullName>
    </recommendedName>
</protein>